<dbReference type="PANTHER" id="PTHR30290:SF38">
    <property type="entry name" value="D,D-DIPEPTIDE-BINDING PERIPLASMIC PROTEIN DDPA-RELATED"/>
    <property type="match status" value="1"/>
</dbReference>
<dbReference type="CDD" id="cd08502">
    <property type="entry name" value="PBP2_NikA_DppA_OppA_like_16"/>
    <property type="match status" value="1"/>
</dbReference>
<dbReference type="Gene3D" id="3.10.105.10">
    <property type="entry name" value="Dipeptide-binding Protein, Domain 3"/>
    <property type="match status" value="1"/>
</dbReference>
<dbReference type="InterPro" id="IPR039424">
    <property type="entry name" value="SBP_5"/>
</dbReference>
<accession>A0A3N1KVN9</accession>
<dbReference type="GO" id="GO:0015833">
    <property type="term" value="P:peptide transport"/>
    <property type="evidence" value="ECO:0007669"/>
    <property type="project" value="TreeGrafter"/>
</dbReference>
<evidence type="ECO:0000256" key="3">
    <source>
        <dbReference type="ARBA" id="ARBA00022729"/>
    </source>
</evidence>
<dbReference type="GO" id="GO:1904680">
    <property type="term" value="F:peptide transmembrane transporter activity"/>
    <property type="evidence" value="ECO:0007669"/>
    <property type="project" value="TreeGrafter"/>
</dbReference>
<organism evidence="6 7">
    <name type="scientific">Stella humosa</name>
    <dbReference type="NCBI Taxonomy" id="94"/>
    <lineage>
        <taxon>Bacteria</taxon>
        <taxon>Pseudomonadati</taxon>
        <taxon>Pseudomonadota</taxon>
        <taxon>Alphaproteobacteria</taxon>
        <taxon>Rhodospirillales</taxon>
        <taxon>Stellaceae</taxon>
        <taxon>Stella</taxon>
    </lineage>
</organism>
<evidence type="ECO:0000313" key="6">
    <source>
        <dbReference type="EMBL" id="ROP84014.1"/>
    </source>
</evidence>
<evidence type="ECO:0000313" key="7">
    <source>
        <dbReference type="Proteomes" id="UP000278222"/>
    </source>
</evidence>
<protein>
    <submittedName>
        <fullName evidence="6">Peptide/nickel transport system substrate-binding protein</fullName>
    </submittedName>
</protein>
<dbReference type="PANTHER" id="PTHR30290">
    <property type="entry name" value="PERIPLASMIC BINDING COMPONENT OF ABC TRANSPORTER"/>
    <property type="match status" value="1"/>
</dbReference>
<evidence type="ECO:0000256" key="2">
    <source>
        <dbReference type="ARBA" id="ARBA00005695"/>
    </source>
</evidence>
<dbReference type="Proteomes" id="UP000278222">
    <property type="component" value="Unassembled WGS sequence"/>
</dbReference>
<gene>
    <name evidence="6" type="ORF">EDC65_3359</name>
</gene>
<sequence>MNRGIGRIATSAAAALAVLALAAAPVAAQKRGGTIVFAQEAPPPTLDPYFSTSVSTRNVAMNIFETLLTRDENNGLIKELAEDYTVSADGLTYTFTLRKGVKFHNGKEMTSADVKASFERYKRMALPKVTLAPVDAFETPDASTFVIRLKQKVPVFLEEISAFVSPIAILPAEQGDRDGGKIDIIGTGPFQFVEWIADSHLKLKKFDGYKPDERYKGTDGFAGRKEVLVDMVDIRLVKEPGTRVAGLESGQLHIVEDIPTESAKRLATRKDIVLYDLKNWWLHAAWVNHARVPTDNLKIRRAMQIALDMEAIMDISSDGAYALQAGLQYPGNPYYVDNGKELYNVNDPKKAQALLKEAGYKGEEFVIITNSSYQSMYKAAQVVAEQLKAIGMKVRIDVFDWATAMARRNNKDGWNLWFTGQGTGPSVGPFTALKDVVSPQLNQFVADPTLDKLFADMIAGETMEARKASFGQFQARVYDQVHFLKFGDFQRKQATRANVKGYSPYRIPRFWNVSIEN</sequence>
<keyword evidence="3 4" id="KW-0732">Signal</keyword>
<dbReference type="OrthoDB" id="7318145at2"/>
<dbReference type="InterPro" id="IPR023765">
    <property type="entry name" value="SBP_5_CS"/>
</dbReference>
<dbReference type="EMBL" id="RJKX01000015">
    <property type="protein sequence ID" value="ROP84014.1"/>
    <property type="molecule type" value="Genomic_DNA"/>
</dbReference>
<dbReference type="GO" id="GO:0043190">
    <property type="term" value="C:ATP-binding cassette (ABC) transporter complex"/>
    <property type="evidence" value="ECO:0007669"/>
    <property type="project" value="InterPro"/>
</dbReference>
<dbReference type="PIRSF" id="PIRSF002741">
    <property type="entry name" value="MppA"/>
    <property type="match status" value="1"/>
</dbReference>
<evidence type="ECO:0000256" key="4">
    <source>
        <dbReference type="SAM" id="SignalP"/>
    </source>
</evidence>
<feature type="signal peptide" evidence="4">
    <location>
        <begin position="1"/>
        <end position="22"/>
    </location>
</feature>
<name>A0A3N1KVN9_9PROT</name>
<dbReference type="GO" id="GO:0030288">
    <property type="term" value="C:outer membrane-bounded periplasmic space"/>
    <property type="evidence" value="ECO:0007669"/>
    <property type="project" value="UniProtKB-ARBA"/>
</dbReference>
<feature type="domain" description="Solute-binding protein family 5" evidence="5">
    <location>
        <begin position="77"/>
        <end position="426"/>
    </location>
</feature>
<dbReference type="Pfam" id="PF00496">
    <property type="entry name" value="SBP_bac_5"/>
    <property type="match status" value="1"/>
</dbReference>
<dbReference type="RefSeq" id="WP_123691583.1">
    <property type="nucleotide sequence ID" value="NZ_AP019700.1"/>
</dbReference>
<keyword evidence="7" id="KW-1185">Reference proteome</keyword>
<comment type="caution">
    <text evidence="6">The sequence shown here is derived from an EMBL/GenBank/DDBJ whole genome shotgun (WGS) entry which is preliminary data.</text>
</comment>
<reference evidence="6 7" key="1">
    <citation type="submission" date="2018-11" db="EMBL/GenBank/DDBJ databases">
        <title>Genomic Encyclopedia of Type Strains, Phase IV (KMG-IV): sequencing the most valuable type-strain genomes for metagenomic binning, comparative biology and taxonomic classification.</title>
        <authorList>
            <person name="Goeker M."/>
        </authorList>
    </citation>
    <scope>NUCLEOTIDE SEQUENCE [LARGE SCALE GENOMIC DNA]</scope>
    <source>
        <strain evidence="6 7">DSM 5900</strain>
    </source>
</reference>
<comment type="similarity">
    <text evidence="2">Belongs to the bacterial solute-binding protein 5 family.</text>
</comment>
<dbReference type="AlphaFoldDB" id="A0A3N1KVN9"/>
<proteinExistence type="inferred from homology"/>
<evidence type="ECO:0000259" key="5">
    <source>
        <dbReference type="Pfam" id="PF00496"/>
    </source>
</evidence>
<dbReference type="InterPro" id="IPR000914">
    <property type="entry name" value="SBP_5_dom"/>
</dbReference>
<comment type="subcellular location">
    <subcellularLocation>
        <location evidence="1">Periplasm</location>
    </subcellularLocation>
</comment>
<feature type="chain" id="PRO_5018014167" evidence="4">
    <location>
        <begin position="23"/>
        <end position="517"/>
    </location>
</feature>
<dbReference type="PROSITE" id="PS01040">
    <property type="entry name" value="SBP_BACTERIAL_5"/>
    <property type="match status" value="1"/>
</dbReference>
<dbReference type="Gene3D" id="3.40.190.10">
    <property type="entry name" value="Periplasmic binding protein-like II"/>
    <property type="match status" value="1"/>
</dbReference>
<dbReference type="InterPro" id="IPR030678">
    <property type="entry name" value="Peptide/Ni-bd"/>
</dbReference>
<evidence type="ECO:0000256" key="1">
    <source>
        <dbReference type="ARBA" id="ARBA00004418"/>
    </source>
</evidence>
<dbReference type="SUPFAM" id="SSF53850">
    <property type="entry name" value="Periplasmic binding protein-like II"/>
    <property type="match status" value="1"/>
</dbReference>